<sequence length="276" mass="31275">MLLTGWHQHTDDTFTVTAQWPRAHGYYQSDHGLFDPLLFAETVRQLFPLLSHVGYDVPFGHQLIWDKLDFELDPAALRVEGTPAELRLDITCEVVRRRGELSAMTLRVLAFRDDHRLGTASARFSCHSPAVYRRLRAGRTDPQPIPLPPPAPPQRTARDRYRDVVLSPTSDSAVWQLRTDVTHPVLFDHPVDHVPGMLLIEAARQAVHAAVYPWRGLLVGIETTFSRFAELDAPCWLETRGAPQQRTDQTRVDLVARQHGRDVFTGIATYAHCPAR</sequence>
<evidence type="ECO:0000259" key="2">
    <source>
        <dbReference type="Pfam" id="PF03756"/>
    </source>
</evidence>
<dbReference type="InterPro" id="IPR047757">
    <property type="entry name" value="AfsA-like"/>
</dbReference>
<feature type="compositionally biased region" description="Pro residues" evidence="1">
    <location>
        <begin position="143"/>
        <end position="153"/>
    </location>
</feature>
<proteinExistence type="predicted"/>
<evidence type="ECO:0000256" key="1">
    <source>
        <dbReference type="SAM" id="MobiDB-lite"/>
    </source>
</evidence>
<name>A0A7W7WH17_9ACTN</name>
<dbReference type="Pfam" id="PF03756">
    <property type="entry name" value="AfsA"/>
    <property type="match status" value="2"/>
</dbReference>
<feature type="domain" description="A-factor biosynthesis hotdog" evidence="2">
    <location>
        <begin position="2"/>
        <end position="126"/>
    </location>
</feature>
<reference evidence="3 4" key="1">
    <citation type="submission" date="2020-08" db="EMBL/GenBank/DDBJ databases">
        <title>Sequencing the genomes of 1000 actinobacteria strains.</title>
        <authorList>
            <person name="Klenk H.-P."/>
        </authorList>
    </citation>
    <scope>NUCLEOTIDE SEQUENCE [LARGE SCALE GENOMIC DNA]</scope>
    <source>
        <strain evidence="3 4">DSM 44786</strain>
    </source>
</reference>
<dbReference type="Proteomes" id="UP000573327">
    <property type="component" value="Unassembled WGS sequence"/>
</dbReference>
<keyword evidence="4" id="KW-1185">Reference proteome</keyword>
<protein>
    <recommendedName>
        <fullName evidence="2">A-factor biosynthesis hotdog domain-containing protein</fullName>
    </recommendedName>
</protein>
<dbReference type="InterPro" id="IPR005509">
    <property type="entry name" value="AfsA_hotdog_dom"/>
</dbReference>
<organism evidence="3 4">
    <name type="scientific">Kitasatospora gansuensis</name>
    <dbReference type="NCBI Taxonomy" id="258050"/>
    <lineage>
        <taxon>Bacteria</taxon>
        <taxon>Bacillati</taxon>
        <taxon>Actinomycetota</taxon>
        <taxon>Actinomycetes</taxon>
        <taxon>Kitasatosporales</taxon>
        <taxon>Streptomycetaceae</taxon>
        <taxon>Kitasatospora</taxon>
    </lineage>
</organism>
<dbReference type="GO" id="GO:0016740">
    <property type="term" value="F:transferase activity"/>
    <property type="evidence" value="ECO:0007669"/>
    <property type="project" value="InterPro"/>
</dbReference>
<accession>A0A7W7WH17</accession>
<feature type="region of interest" description="Disordered" evidence="1">
    <location>
        <begin position="138"/>
        <end position="159"/>
    </location>
</feature>
<dbReference type="NCBIfam" id="NF041195">
    <property type="entry name" value="ScbA_BarX_GamBu"/>
    <property type="match status" value="1"/>
</dbReference>
<comment type="caution">
    <text evidence="3">The sequence shown here is derived from an EMBL/GenBank/DDBJ whole genome shotgun (WGS) entry which is preliminary data.</text>
</comment>
<gene>
    <name evidence="3" type="ORF">F4556_002842</name>
</gene>
<feature type="domain" description="A-factor biosynthesis hotdog" evidence="2">
    <location>
        <begin position="162"/>
        <end position="269"/>
    </location>
</feature>
<evidence type="ECO:0000313" key="3">
    <source>
        <dbReference type="EMBL" id="MBB4947307.1"/>
    </source>
</evidence>
<dbReference type="AlphaFoldDB" id="A0A7W7WH17"/>
<dbReference type="EMBL" id="JACHJR010000001">
    <property type="protein sequence ID" value="MBB4947307.1"/>
    <property type="molecule type" value="Genomic_DNA"/>
</dbReference>
<evidence type="ECO:0000313" key="4">
    <source>
        <dbReference type="Proteomes" id="UP000573327"/>
    </source>
</evidence>